<feature type="active site" description="Nucleophile" evidence="2">
    <location>
        <position position="343"/>
    </location>
</feature>
<feature type="signal peptide" evidence="4">
    <location>
        <begin position="1"/>
        <end position="28"/>
    </location>
</feature>
<feature type="binding site" evidence="3">
    <location>
        <position position="385"/>
    </location>
    <ligand>
        <name>L-glutamate</name>
        <dbReference type="ChEBI" id="CHEBI:29985"/>
    </ligand>
</feature>
<feature type="binding site" evidence="3">
    <location>
        <begin position="401"/>
        <end position="402"/>
    </location>
    <ligand>
        <name>L-glutamate</name>
        <dbReference type="ChEBI" id="CHEBI:29985"/>
    </ligand>
</feature>
<evidence type="ECO:0000313" key="5">
    <source>
        <dbReference type="Ensembl" id="ENSHCOP00000023583.1"/>
    </source>
</evidence>
<protein>
    <submittedName>
        <fullName evidence="5">Gamma-glutamyltransferase 5a</fullName>
    </submittedName>
</protein>
<evidence type="ECO:0000256" key="2">
    <source>
        <dbReference type="PIRSR" id="PIRSR600101-1"/>
    </source>
</evidence>
<dbReference type="GO" id="GO:0006954">
    <property type="term" value="P:inflammatory response"/>
    <property type="evidence" value="ECO:0007669"/>
    <property type="project" value="TreeGrafter"/>
</dbReference>
<feature type="chain" id="PRO_5018642376" evidence="4">
    <location>
        <begin position="29"/>
        <end position="516"/>
    </location>
</feature>
<dbReference type="GeneTree" id="ENSGT00940000155794"/>
<reference evidence="5" key="1">
    <citation type="submission" date="2025-08" db="UniProtKB">
        <authorList>
            <consortium name="Ensembl"/>
        </authorList>
    </citation>
    <scope>IDENTIFICATION</scope>
</reference>
<dbReference type="STRING" id="109280.ENSHCOP00000023583"/>
<dbReference type="InterPro" id="IPR029055">
    <property type="entry name" value="Ntn_hydrolases_N"/>
</dbReference>
<dbReference type="PANTHER" id="PTHR11686:SF19">
    <property type="entry name" value="GLUTATHIONE HYDROLASE 5 PROENZYME"/>
    <property type="match status" value="1"/>
</dbReference>
<keyword evidence="6" id="KW-1185">Reference proteome</keyword>
<evidence type="ECO:0000256" key="1">
    <source>
        <dbReference type="ARBA" id="ARBA00009381"/>
    </source>
</evidence>
<evidence type="ECO:0000256" key="4">
    <source>
        <dbReference type="SAM" id="SignalP"/>
    </source>
</evidence>
<dbReference type="InterPro" id="IPR043137">
    <property type="entry name" value="GGT_ssub_C"/>
</dbReference>
<comment type="similarity">
    <text evidence="1">Belongs to the gamma-glutamyltransferase family.</text>
</comment>
<dbReference type="Gene3D" id="1.10.246.130">
    <property type="match status" value="1"/>
</dbReference>
<dbReference type="AlphaFoldDB" id="A0A3Q2ZBQ6"/>
<name>A0A3Q2ZBQ6_HIPCM</name>
<keyword evidence="4" id="KW-0732">Signal</keyword>
<evidence type="ECO:0000313" key="6">
    <source>
        <dbReference type="Proteomes" id="UP000264820"/>
    </source>
</evidence>
<dbReference type="Ensembl" id="ENSHCOT00000015964.1">
    <property type="protein sequence ID" value="ENSHCOP00000023583.1"/>
    <property type="gene ID" value="ENSHCOG00000012285.1"/>
</dbReference>
<dbReference type="InterPro" id="IPR000101">
    <property type="entry name" value="GGT_peptidase"/>
</dbReference>
<dbReference type="Gene3D" id="3.60.20.40">
    <property type="match status" value="1"/>
</dbReference>
<dbReference type="PANTHER" id="PTHR11686">
    <property type="entry name" value="GAMMA GLUTAMYL TRANSPEPTIDASE"/>
    <property type="match status" value="1"/>
</dbReference>
<accession>A0A3Q2ZBQ6</accession>
<organism evidence="5 6">
    <name type="scientific">Hippocampus comes</name>
    <name type="common">Tiger tail seahorse</name>
    <dbReference type="NCBI Taxonomy" id="109280"/>
    <lineage>
        <taxon>Eukaryota</taxon>
        <taxon>Metazoa</taxon>
        <taxon>Chordata</taxon>
        <taxon>Craniata</taxon>
        <taxon>Vertebrata</taxon>
        <taxon>Euteleostomi</taxon>
        <taxon>Actinopterygii</taxon>
        <taxon>Neopterygii</taxon>
        <taxon>Teleostei</taxon>
        <taxon>Neoteleostei</taxon>
        <taxon>Acanthomorphata</taxon>
        <taxon>Syngnathiaria</taxon>
        <taxon>Syngnathiformes</taxon>
        <taxon>Syngnathoidei</taxon>
        <taxon>Syngnathidae</taxon>
        <taxon>Hippocampus</taxon>
    </lineage>
</organism>
<feature type="binding site" evidence="3">
    <location>
        <position position="422"/>
    </location>
    <ligand>
        <name>L-glutamate</name>
        <dbReference type="ChEBI" id="CHEBI:29985"/>
    </ligand>
</feature>
<feature type="binding site" evidence="3">
    <location>
        <begin position="361"/>
        <end position="363"/>
    </location>
    <ligand>
        <name>L-glutamate</name>
        <dbReference type="ChEBI" id="CHEBI:29985"/>
    </ligand>
</feature>
<dbReference type="GO" id="GO:0005886">
    <property type="term" value="C:plasma membrane"/>
    <property type="evidence" value="ECO:0007669"/>
    <property type="project" value="TreeGrafter"/>
</dbReference>
<dbReference type="GO" id="GO:0036374">
    <property type="term" value="F:glutathione hydrolase activity"/>
    <property type="evidence" value="ECO:0007669"/>
    <property type="project" value="InterPro"/>
</dbReference>
<dbReference type="OMA" id="IMHIING"/>
<dbReference type="PRINTS" id="PR01210">
    <property type="entry name" value="GGTRANSPTASE"/>
</dbReference>
<feature type="binding site" evidence="3">
    <location>
        <position position="108"/>
    </location>
    <ligand>
        <name>L-glutamate</name>
        <dbReference type="ChEBI" id="CHEBI:29985"/>
    </ligand>
</feature>
<dbReference type="InterPro" id="IPR043138">
    <property type="entry name" value="GGT_lsub"/>
</dbReference>
<dbReference type="SUPFAM" id="SSF56235">
    <property type="entry name" value="N-terminal nucleophile aminohydrolases (Ntn hydrolases)"/>
    <property type="match status" value="1"/>
</dbReference>
<sequence length="516" mass="55728">MARSKGQVYACCALMLVFCVIFVSVCISQLGRRKCPQGCFSHGAVAADTGTCSQIGRDMLQKGGSAVDGAIAALLCTSVLNPQSMGLGGGAIFTVMDSTGKVKIINSRERVPEKYKADTLQSCPDSSLVPHPGRLWIGIPGEIRGYEEAHRLYGKLPWATLFQPTIQLARQGFPVQQILGQYLHVCDTNETQPLRDLFSDKNGNLLKTGDVVKFETLANTLETIANLGADAFYTGKIAEDLIRDVQEAGGLLTLQDLASYRPTMYIAPPPGGEQKTLFYHRYVEALKFANGLKKHTPASSEKRLTTKFTEDSFADYIRSLINDKMSHSPQYYNMTPYPDSMGTTHVSVLAPDGSAVSVTSSINHIFGSGVFSPSTGVILNSHLCDFCGRAFVLFAGEQPPSSMAPTVFKSKSRVLVIGSTGGGMITTGMASAIINHLWFGKSLKEAIATPILFVDSENAVQFESNFDKDVIEDLKALGQKEKPAKKFFTVVNAVEKEDGCISAVSDLRKLGAPAGY</sequence>
<dbReference type="Proteomes" id="UP000264820">
    <property type="component" value="Unplaced"/>
</dbReference>
<dbReference type="Pfam" id="PF01019">
    <property type="entry name" value="G_glu_transpept"/>
    <property type="match status" value="2"/>
</dbReference>
<dbReference type="GO" id="GO:0002951">
    <property type="term" value="F:leukotriene-C(4) hydrolase"/>
    <property type="evidence" value="ECO:0007669"/>
    <property type="project" value="TreeGrafter"/>
</dbReference>
<reference evidence="5" key="2">
    <citation type="submission" date="2025-09" db="UniProtKB">
        <authorList>
            <consortium name="Ensembl"/>
        </authorList>
    </citation>
    <scope>IDENTIFICATION</scope>
</reference>
<evidence type="ECO:0000256" key="3">
    <source>
        <dbReference type="PIRSR" id="PIRSR600101-2"/>
    </source>
</evidence>
<dbReference type="FunFam" id="3.60.20.40:FF:000011">
    <property type="entry name" value="Gamma-glutamyltransferase 5a"/>
    <property type="match status" value="1"/>
</dbReference>
<dbReference type="GO" id="GO:0006751">
    <property type="term" value="P:glutathione catabolic process"/>
    <property type="evidence" value="ECO:0007669"/>
    <property type="project" value="InterPro"/>
</dbReference>
<dbReference type="GO" id="GO:1901750">
    <property type="term" value="P:leukotriene D4 biosynthetic process"/>
    <property type="evidence" value="ECO:0007669"/>
    <property type="project" value="TreeGrafter"/>
</dbReference>
<proteinExistence type="inferred from homology"/>